<dbReference type="PANTHER" id="PTHR12015:SF108">
    <property type="entry name" value="C-C MOTIF CHEMOKINE 20"/>
    <property type="match status" value="1"/>
</dbReference>
<gene>
    <name evidence="11" type="ORF">NDU88_002007</name>
</gene>
<feature type="signal peptide" evidence="9">
    <location>
        <begin position="1"/>
        <end position="26"/>
    </location>
</feature>
<keyword evidence="6 9" id="KW-0732">Signal</keyword>
<evidence type="ECO:0000313" key="11">
    <source>
        <dbReference type="EMBL" id="KAJ1088852.1"/>
    </source>
</evidence>
<keyword evidence="12" id="KW-1185">Reference proteome</keyword>
<evidence type="ECO:0000256" key="3">
    <source>
        <dbReference type="ARBA" id="ARBA00022500"/>
    </source>
</evidence>
<accession>A0AAV7LD02</accession>
<keyword evidence="7" id="KW-1015">Disulfide bond</keyword>
<dbReference type="GO" id="GO:0008009">
    <property type="term" value="F:chemokine activity"/>
    <property type="evidence" value="ECO:0007669"/>
    <property type="project" value="InterPro"/>
</dbReference>
<dbReference type="Pfam" id="PF00048">
    <property type="entry name" value="IL8"/>
    <property type="match status" value="1"/>
</dbReference>
<evidence type="ECO:0000256" key="5">
    <source>
        <dbReference type="ARBA" id="ARBA00022525"/>
    </source>
</evidence>
<feature type="domain" description="Chemokine interleukin-8-like" evidence="10">
    <location>
        <begin position="30"/>
        <end position="90"/>
    </location>
</feature>
<dbReference type="Gene3D" id="2.40.50.40">
    <property type="match status" value="1"/>
</dbReference>
<dbReference type="SUPFAM" id="SSF54117">
    <property type="entry name" value="Interleukin 8-like chemokines"/>
    <property type="match status" value="1"/>
</dbReference>
<evidence type="ECO:0000256" key="1">
    <source>
        <dbReference type="ARBA" id="ARBA00004613"/>
    </source>
</evidence>
<reference evidence="11" key="1">
    <citation type="journal article" date="2022" name="bioRxiv">
        <title>Sequencing and chromosome-scale assembly of the giantPleurodeles waltlgenome.</title>
        <authorList>
            <person name="Brown T."/>
            <person name="Elewa A."/>
            <person name="Iarovenko S."/>
            <person name="Subramanian E."/>
            <person name="Araus A.J."/>
            <person name="Petzold A."/>
            <person name="Susuki M."/>
            <person name="Suzuki K.-i.T."/>
            <person name="Hayashi T."/>
            <person name="Toyoda A."/>
            <person name="Oliveira C."/>
            <person name="Osipova E."/>
            <person name="Leigh N.D."/>
            <person name="Simon A."/>
            <person name="Yun M.H."/>
        </authorList>
    </citation>
    <scope>NUCLEOTIDE SEQUENCE</scope>
    <source>
        <strain evidence="11">20211129_DDA</strain>
        <tissue evidence="11">Liver</tissue>
    </source>
</reference>
<feature type="chain" id="PRO_5043104667" description="C-C motif chemokine" evidence="9">
    <location>
        <begin position="27"/>
        <end position="104"/>
    </location>
</feature>
<evidence type="ECO:0000256" key="7">
    <source>
        <dbReference type="ARBA" id="ARBA00023157"/>
    </source>
</evidence>
<evidence type="ECO:0000256" key="2">
    <source>
        <dbReference type="ARBA" id="ARBA00010868"/>
    </source>
</evidence>
<keyword evidence="4 9" id="KW-0202">Cytokine</keyword>
<dbReference type="EMBL" id="JANPWB010000015">
    <property type="protein sequence ID" value="KAJ1088852.1"/>
    <property type="molecule type" value="Genomic_DNA"/>
</dbReference>
<dbReference type="AlphaFoldDB" id="A0AAV7LD02"/>
<comment type="subcellular location">
    <subcellularLocation>
        <location evidence="1 9">Secreted</location>
    </subcellularLocation>
</comment>
<comment type="similarity">
    <text evidence="2 9">Belongs to the intercrine beta (chemokine CC) family.</text>
</comment>
<evidence type="ECO:0000256" key="9">
    <source>
        <dbReference type="RuleBase" id="RU361150"/>
    </source>
</evidence>
<dbReference type="GO" id="GO:0005615">
    <property type="term" value="C:extracellular space"/>
    <property type="evidence" value="ECO:0007669"/>
    <property type="project" value="UniProtKB-KW"/>
</dbReference>
<organism evidence="11 12">
    <name type="scientific">Pleurodeles waltl</name>
    <name type="common">Iberian ribbed newt</name>
    <dbReference type="NCBI Taxonomy" id="8319"/>
    <lineage>
        <taxon>Eukaryota</taxon>
        <taxon>Metazoa</taxon>
        <taxon>Chordata</taxon>
        <taxon>Craniata</taxon>
        <taxon>Vertebrata</taxon>
        <taxon>Euteleostomi</taxon>
        <taxon>Amphibia</taxon>
        <taxon>Batrachia</taxon>
        <taxon>Caudata</taxon>
        <taxon>Salamandroidea</taxon>
        <taxon>Salamandridae</taxon>
        <taxon>Pleurodelinae</taxon>
        <taxon>Pleurodeles</taxon>
    </lineage>
</organism>
<evidence type="ECO:0000259" key="10">
    <source>
        <dbReference type="SMART" id="SM00199"/>
    </source>
</evidence>
<dbReference type="InterPro" id="IPR000827">
    <property type="entry name" value="Chemokine_CC_CS"/>
</dbReference>
<comment type="caution">
    <text evidence="11">The sequence shown here is derived from an EMBL/GenBank/DDBJ whole genome shotgun (WGS) entry which is preliminary data.</text>
</comment>
<evidence type="ECO:0000256" key="4">
    <source>
        <dbReference type="ARBA" id="ARBA00022514"/>
    </source>
</evidence>
<dbReference type="PANTHER" id="PTHR12015">
    <property type="entry name" value="SMALL INDUCIBLE CYTOKINE A"/>
    <property type="match status" value="1"/>
</dbReference>
<protein>
    <recommendedName>
        <fullName evidence="9">C-C motif chemokine</fullName>
    </recommendedName>
</protein>
<dbReference type="GO" id="GO:0006954">
    <property type="term" value="P:inflammatory response"/>
    <property type="evidence" value="ECO:0007669"/>
    <property type="project" value="UniProtKB-KW"/>
</dbReference>
<dbReference type="FunFam" id="2.40.50.40:FF:000012">
    <property type="entry name" value="C-C motif chemokine"/>
    <property type="match status" value="1"/>
</dbReference>
<keyword evidence="8" id="KW-0395">Inflammatory response</keyword>
<sequence>MKTLPATAFVSFLLFWLLLTRLIAEAYPTTYDCCYRYTRKPLPRYAVRRFTMQSADEVCDINAVIFHTTHRFRVCANPQEKWVKVLIETLSKKTSQGRRGYNNF</sequence>
<dbReference type="SMART" id="SM00199">
    <property type="entry name" value="SCY"/>
    <property type="match status" value="1"/>
</dbReference>
<dbReference type="InterPro" id="IPR001811">
    <property type="entry name" value="Chemokine_IL8-like_dom"/>
</dbReference>
<proteinExistence type="inferred from homology"/>
<evidence type="ECO:0000256" key="8">
    <source>
        <dbReference type="ARBA" id="ARBA00023198"/>
    </source>
</evidence>
<dbReference type="Proteomes" id="UP001066276">
    <property type="component" value="Chromosome 11"/>
</dbReference>
<evidence type="ECO:0000256" key="6">
    <source>
        <dbReference type="ARBA" id="ARBA00022729"/>
    </source>
</evidence>
<dbReference type="InterPro" id="IPR036048">
    <property type="entry name" value="Interleukin_8-like_sf"/>
</dbReference>
<keyword evidence="3 9" id="KW-0145">Chemotaxis</keyword>
<dbReference type="InterPro" id="IPR039809">
    <property type="entry name" value="Chemokine_b/g/d"/>
</dbReference>
<keyword evidence="5 9" id="KW-0964">Secreted</keyword>
<name>A0AAV7LD02_PLEWA</name>
<dbReference type="GO" id="GO:0006955">
    <property type="term" value="P:immune response"/>
    <property type="evidence" value="ECO:0007669"/>
    <property type="project" value="InterPro"/>
</dbReference>
<dbReference type="PROSITE" id="PS00472">
    <property type="entry name" value="SMALL_CYTOKINES_CC"/>
    <property type="match status" value="1"/>
</dbReference>
<evidence type="ECO:0000313" key="12">
    <source>
        <dbReference type="Proteomes" id="UP001066276"/>
    </source>
</evidence>